<evidence type="ECO:0000313" key="1">
    <source>
        <dbReference type="EMBL" id="MFC0423588.1"/>
    </source>
</evidence>
<dbReference type="Pfam" id="PF01487">
    <property type="entry name" value="DHquinase_I"/>
    <property type="match status" value="1"/>
</dbReference>
<organism evidence="1 2">
    <name type="scientific">Lactiplantibacillus plajomi</name>
    <dbReference type="NCBI Taxonomy" id="1457217"/>
    <lineage>
        <taxon>Bacteria</taxon>
        <taxon>Bacillati</taxon>
        <taxon>Bacillota</taxon>
        <taxon>Bacilli</taxon>
        <taxon>Lactobacillales</taxon>
        <taxon>Lactobacillaceae</taxon>
        <taxon>Lactiplantibacillus</taxon>
    </lineage>
</organism>
<evidence type="ECO:0000313" key="2">
    <source>
        <dbReference type="Proteomes" id="UP001589855"/>
    </source>
</evidence>
<comment type="caution">
    <text evidence="1">The sequence shown here is derived from an EMBL/GenBank/DDBJ whole genome shotgun (WGS) entry which is preliminary data.</text>
</comment>
<dbReference type="SUPFAM" id="SSF51569">
    <property type="entry name" value="Aldolase"/>
    <property type="match status" value="1"/>
</dbReference>
<dbReference type="InterPro" id="IPR001381">
    <property type="entry name" value="DHquinase_I"/>
</dbReference>
<keyword evidence="2" id="KW-1185">Reference proteome</keyword>
<accession>A0ABV6K6D0</accession>
<name>A0ABV6K6D0_9LACO</name>
<sequence length="250" mass="25967">MKTVTIGTVDLSSGTPKVGVVIAAADRQTLMGQAGQVLTSAAEIVIWQLGAYQELDNRAELINTASQLRQVLGTIPVVAAFKHPATTMSAEKYYQTCLTLINNRAVVALDVDFEMISQLDYGTLTHQMRANDVKLCISQTLPDSATAPEMVTAYRQMAAAGADVARVTIAGQSTAAILALMTATATARDQLALPVVASASGALGRFNAVCGQLTGSAIAIGRVGHAGPGNQLPVSKLKQAIQTLATTEGV</sequence>
<dbReference type="EMBL" id="JBHLUK010000055">
    <property type="protein sequence ID" value="MFC0423588.1"/>
    <property type="molecule type" value="Genomic_DNA"/>
</dbReference>
<dbReference type="RefSeq" id="WP_137645904.1">
    <property type="nucleotide sequence ID" value="NZ_BAABRM010000030.1"/>
</dbReference>
<dbReference type="Proteomes" id="UP001589855">
    <property type="component" value="Unassembled WGS sequence"/>
</dbReference>
<protein>
    <submittedName>
        <fullName evidence="1">Type I 3-dehydroquinate dehydratase</fullName>
    </submittedName>
</protein>
<proteinExistence type="predicted"/>
<gene>
    <name evidence="1" type="ORF">ACFFGS_05575</name>
</gene>
<reference evidence="1 2" key="1">
    <citation type="submission" date="2024-09" db="EMBL/GenBank/DDBJ databases">
        <authorList>
            <person name="Sun Q."/>
            <person name="Mori K."/>
        </authorList>
    </citation>
    <scope>NUCLEOTIDE SEQUENCE [LARGE SCALE GENOMIC DNA]</scope>
    <source>
        <strain evidence="1 2">TBRC 4575</strain>
    </source>
</reference>
<dbReference type="Gene3D" id="3.20.20.70">
    <property type="entry name" value="Aldolase class I"/>
    <property type="match status" value="1"/>
</dbReference>
<dbReference type="InterPro" id="IPR013785">
    <property type="entry name" value="Aldolase_TIM"/>
</dbReference>